<feature type="region of interest" description="Disordered" evidence="1">
    <location>
        <begin position="1"/>
        <end position="56"/>
    </location>
</feature>
<evidence type="ECO:0000313" key="2">
    <source>
        <dbReference type="EMBL" id="CAK7921766.1"/>
    </source>
</evidence>
<proteinExistence type="predicted"/>
<comment type="caution">
    <text evidence="2">The sequence shown here is derived from an EMBL/GenBank/DDBJ whole genome shotgun (WGS) entry which is preliminary data.</text>
</comment>
<evidence type="ECO:0000313" key="3">
    <source>
        <dbReference type="Proteomes" id="UP001162060"/>
    </source>
</evidence>
<dbReference type="AlphaFoldDB" id="A0AAV1TII8"/>
<sequence length="106" mass="12021">MNDRPTGTCTTTGNGLSRSLSREFPAGFEPRWTSHTQTERNGRHRRRIERERDAKRASPALALVWMSSYRVTTGLLGEGVDASQVVCHWRKVEKNTRFGSCLKCPN</sequence>
<organism evidence="2 3">
    <name type="scientific">Peronospora matthiolae</name>
    <dbReference type="NCBI Taxonomy" id="2874970"/>
    <lineage>
        <taxon>Eukaryota</taxon>
        <taxon>Sar</taxon>
        <taxon>Stramenopiles</taxon>
        <taxon>Oomycota</taxon>
        <taxon>Peronosporomycetes</taxon>
        <taxon>Peronosporales</taxon>
        <taxon>Peronosporaceae</taxon>
        <taxon>Peronospora</taxon>
    </lineage>
</organism>
<dbReference type="EMBL" id="CAKLBY020000058">
    <property type="protein sequence ID" value="CAK7921766.1"/>
    <property type="molecule type" value="Genomic_DNA"/>
</dbReference>
<accession>A0AAV1TII8</accession>
<protein>
    <submittedName>
        <fullName evidence="2">Uncharacterized protein</fullName>
    </submittedName>
</protein>
<reference evidence="2" key="1">
    <citation type="submission" date="2024-01" db="EMBL/GenBank/DDBJ databases">
        <authorList>
            <person name="Webb A."/>
        </authorList>
    </citation>
    <scope>NUCLEOTIDE SEQUENCE</scope>
    <source>
        <strain evidence="2">Pm1</strain>
    </source>
</reference>
<evidence type="ECO:0000256" key="1">
    <source>
        <dbReference type="SAM" id="MobiDB-lite"/>
    </source>
</evidence>
<dbReference type="Proteomes" id="UP001162060">
    <property type="component" value="Unassembled WGS sequence"/>
</dbReference>
<name>A0AAV1TII8_9STRA</name>
<gene>
    <name evidence="2" type="ORF">PM001_LOCUS7306</name>
</gene>
<feature type="compositionally biased region" description="Polar residues" evidence="1">
    <location>
        <begin position="1"/>
        <end position="19"/>
    </location>
</feature>